<feature type="transmembrane region" description="Helical" evidence="7">
    <location>
        <begin position="12"/>
        <end position="31"/>
    </location>
</feature>
<comment type="similarity">
    <text evidence="2">Belongs to the sulfatase family.</text>
</comment>
<organism evidence="9 10">
    <name type="scientific">Flagellimonas flava</name>
    <dbReference type="NCBI Taxonomy" id="570519"/>
    <lineage>
        <taxon>Bacteria</taxon>
        <taxon>Pseudomonadati</taxon>
        <taxon>Bacteroidota</taxon>
        <taxon>Flavobacteriia</taxon>
        <taxon>Flavobacteriales</taxon>
        <taxon>Flavobacteriaceae</taxon>
        <taxon>Flagellimonas</taxon>
    </lineage>
</organism>
<dbReference type="InterPro" id="IPR000917">
    <property type="entry name" value="Sulfatase_N"/>
</dbReference>
<name>A0A1M5NLI5_9FLAO</name>
<evidence type="ECO:0000256" key="5">
    <source>
        <dbReference type="ARBA" id="ARBA00022801"/>
    </source>
</evidence>
<evidence type="ECO:0000313" key="10">
    <source>
        <dbReference type="Proteomes" id="UP000184532"/>
    </source>
</evidence>
<keyword evidence="6" id="KW-0106">Calcium</keyword>
<dbReference type="GO" id="GO:0005737">
    <property type="term" value="C:cytoplasm"/>
    <property type="evidence" value="ECO:0007669"/>
    <property type="project" value="TreeGrafter"/>
</dbReference>
<keyword evidence="4" id="KW-0732">Signal</keyword>
<keyword evidence="7" id="KW-1133">Transmembrane helix</keyword>
<evidence type="ECO:0000256" key="2">
    <source>
        <dbReference type="ARBA" id="ARBA00008779"/>
    </source>
</evidence>
<keyword evidence="10" id="KW-1185">Reference proteome</keyword>
<evidence type="ECO:0000313" key="9">
    <source>
        <dbReference type="EMBL" id="SHG90454.1"/>
    </source>
</evidence>
<dbReference type="PANTHER" id="PTHR45953">
    <property type="entry name" value="IDURONATE 2-SULFATASE"/>
    <property type="match status" value="1"/>
</dbReference>
<dbReference type="Proteomes" id="UP000184532">
    <property type="component" value="Unassembled WGS sequence"/>
</dbReference>
<dbReference type="AlphaFoldDB" id="A0A1M5NLI5"/>
<evidence type="ECO:0000256" key="6">
    <source>
        <dbReference type="ARBA" id="ARBA00022837"/>
    </source>
</evidence>
<evidence type="ECO:0000256" key="3">
    <source>
        <dbReference type="ARBA" id="ARBA00022723"/>
    </source>
</evidence>
<keyword evidence="7" id="KW-0472">Membrane</keyword>
<dbReference type="SUPFAM" id="SSF53649">
    <property type="entry name" value="Alkaline phosphatase-like"/>
    <property type="match status" value="1"/>
</dbReference>
<reference evidence="10" key="1">
    <citation type="submission" date="2016-11" db="EMBL/GenBank/DDBJ databases">
        <authorList>
            <person name="Varghese N."/>
            <person name="Submissions S."/>
        </authorList>
    </citation>
    <scope>NUCLEOTIDE SEQUENCE [LARGE SCALE GENOMIC DNA]</scope>
    <source>
        <strain evidence="10">DSM 22638</strain>
    </source>
</reference>
<comment type="cofactor">
    <cofactor evidence="1">
        <name>Ca(2+)</name>
        <dbReference type="ChEBI" id="CHEBI:29108"/>
    </cofactor>
</comment>
<evidence type="ECO:0000256" key="4">
    <source>
        <dbReference type="ARBA" id="ARBA00022729"/>
    </source>
</evidence>
<proteinExistence type="inferred from homology"/>
<dbReference type="EMBL" id="FQWL01000005">
    <property type="protein sequence ID" value="SHG90454.1"/>
    <property type="molecule type" value="Genomic_DNA"/>
</dbReference>
<dbReference type="InterPro" id="IPR035874">
    <property type="entry name" value="IDS"/>
</dbReference>
<dbReference type="Pfam" id="PF00884">
    <property type="entry name" value="Sulfatase"/>
    <property type="match status" value="1"/>
</dbReference>
<keyword evidence="5" id="KW-0378">Hydrolase</keyword>
<accession>A0A1M5NLI5</accession>
<evidence type="ECO:0000259" key="8">
    <source>
        <dbReference type="Pfam" id="PF00884"/>
    </source>
</evidence>
<dbReference type="GO" id="GO:0004423">
    <property type="term" value="F:iduronate-2-sulfatase activity"/>
    <property type="evidence" value="ECO:0007669"/>
    <property type="project" value="InterPro"/>
</dbReference>
<keyword evidence="7" id="KW-0812">Transmembrane</keyword>
<evidence type="ECO:0000256" key="7">
    <source>
        <dbReference type="SAM" id="Phobius"/>
    </source>
</evidence>
<keyword evidence="3" id="KW-0479">Metal-binding</keyword>
<evidence type="ECO:0000256" key="1">
    <source>
        <dbReference type="ARBA" id="ARBA00001913"/>
    </source>
</evidence>
<protein>
    <submittedName>
        <fullName evidence="9">Arylsulfatase A</fullName>
    </submittedName>
</protein>
<dbReference type="Gene3D" id="3.40.720.10">
    <property type="entry name" value="Alkaline Phosphatase, subunit A"/>
    <property type="match status" value="1"/>
</dbReference>
<dbReference type="InterPro" id="IPR017850">
    <property type="entry name" value="Alkaline_phosphatase_core_sf"/>
</dbReference>
<dbReference type="PANTHER" id="PTHR45953:SF1">
    <property type="entry name" value="IDURONATE 2-SULFATASE"/>
    <property type="match status" value="1"/>
</dbReference>
<feature type="domain" description="Sulfatase N-terminal" evidence="8">
    <location>
        <begin position="44"/>
        <end position="387"/>
    </location>
</feature>
<dbReference type="GO" id="GO:0046872">
    <property type="term" value="F:metal ion binding"/>
    <property type="evidence" value="ECO:0007669"/>
    <property type="project" value="UniProtKB-KW"/>
</dbReference>
<sequence length="483" mass="55509">MAKHYMTHKNQNIARYVYGCIWIFPMVLVFACGTKTYNSERTRPNVLFISVDDLRPELGCYGKSQILSPNMDKLAAEGTLFERAYCNVPVCGASRASILTGLRPNPTRFLTHKSYIDVDAPNVVTLPQHFKRNGYLTLSLGKVLHNWADDALQSWSEPPWHPRVFEEGNAGRQRLNYQLDVNKDKRPPYERAEVIDTAYLDGKIANRAIRELQRFAESDQPFFIAMGFVKPHLPFNAPAKYWDLYDPDKIEFPEFMEYPENVPDEARHNSSELRTYDDIPKEGPLSDAMARSLMHGYYACVSYVDAQIGRVMKELKRLGLEENTIVVVWGDHGWSLREHGLWCKHSTFDVAMRAPLIVKTPVNKGDQRVHSLVEFVDLYPTLCDLADLTKPSHLQGDSFTYLLGDPDANGKEAVFGRWQNADFMKTRQHGYTEWFSEDGKSQARMLYDHLIDPNETKNIAQKQGNADMINKFSERVEELRQIE</sequence>
<dbReference type="CDD" id="cd16030">
    <property type="entry name" value="iduronate-2-sulfatase"/>
    <property type="match status" value="1"/>
</dbReference>
<dbReference type="STRING" id="570519.SAMN04488116_2868"/>
<dbReference type="PROSITE" id="PS51257">
    <property type="entry name" value="PROKAR_LIPOPROTEIN"/>
    <property type="match status" value="1"/>
</dbReference>
<gene>
    <name evidence="9" type="ORF">SAMN04488116_2868</name>
</gene>